<comment type="caution">
    <text evidence="7">The sequence shown here is derived from an EMBL/GenBank/DDBJ whole genome shotgun (WGS) entry which is preliminary data.</text>
</comment>
<dbReference type="Proteomes" id="UP000247005">
    <property type="component" value="Unassembled WGS sequence"/>
</dbReference>
<dbReference type="Gene3D" id="3.40.190.10">
    <property type="entry name" value="Periplasmic binding protein-like II"/>
    <property type="match status" value="1"/>
</dbReference>
<gene>
    <name evidence="7" type="ORF">CHU32_05195</name>
    <name evidence="6" type="ORF">CHU33_03640</name>
</gene>
<evidence type="ECO:0000313" key="7">
    <source>
        <dbReference type="EMBL" id="POP50176.1"/>
    </source>
</evidence>
<dbReference type="InterPro" id="IPR039424">
    <property type="entry name" value="SBP_5"/>
</dbReference>
<dbReference type="PIRSF" id="PIRSF002741">
    <property type="entry name" value="MppA"/>
    <property type="match status" value="1"/>
</dbReference>
<evidence type="ECO:0000313" key="9">
    <source>
        <dbReference type="Proteomes" id="UP000247005"/>
    </source>
</evidence>
<dbReference type="InterPro" id="IPR030678">
    <property type="entry name" value="Peptide/Ni-bd"/>
</dbReference>
<keyword evidence="4" id="KW-0472">Membrane</keyword>
<protein>
    <submittedName>
        <fullName evidence="7">ABC transporter substrate-binding protein</fullName>
    </submittedName>
</protein>
<proteinExistence type="inferred from homology"/>
<feature type="transmembrane region" description="Helical" evidence="4">
    <location>
        <begin position="42"/>
        <end position="68"/>
    </location>
</feature>
<dbReference type="Proteomes" id="UP000237073">
    <property type="component" value="Unassembled WGS sequence"/>
</dbReference>
<keyword evidence="4" id="KW-0812">Transmembrane</keyword>
<dbReference type="PROSITE" id="PS51318">
    <property type="entry name" value="TAT"/>
    <property type="match status" value="1"/>
</dbReference>
<dbReference type="Pfam" id="PF00496">
    <property type="entry name" value="SBP_bac_5"/>
    <property type="match status" value="1"/>
</dbReference>
<accession>A0A2P5GUF0</accession>
<sequence>MVYSVAGTENALSVFSIKQVNKYNLSKINHQETVMGINRRQFLFRTGALAAASFIPLAVSWPVTGWAAQSADSLVLGFSNEPSSLDPHWHIVSANAALTTYLFDRLVKSDNTQRPRPGLAKSWKVIDDTTWEFELQPNVKFHNGEPLTVDDVIFSFDRASHIVGSPFALRTYLHDKTVVKISDSVFRIKTAAPNPIVPNELATVAIISRSAAKATTADYNSGKAVNGTGPYKLVNYIPGNRIVLTRNENYWSDKPQWKEITIRPISADGARVAALLSGDVNVIEKVAPTDIARLKSNGAINLTRSVTNRAIFLSFDHGRKRSPFIRDNAGQPIDNPLLDLRVRQAFQLAIDTQLIVRHILTDAAEVASQLVPQGIFGHSNAIKPVRADPQKAKALLTAAGYPQGFRITLHSPNDRFIRDSAVAQAVAQMLSRVGIKTEVETMPSSVFYKRVTGDANGSDFSFFLVGYGSATGESSSPLRSLLHTIDKEKGFGSSNRSFYSNKKVDALIEQGLITLDDSKREALFSSAIELAIADVALLPLYHPINVWGLRKPLVYPGRSDEQTIAMDIGTTGSVESQK</sequence>
<keyword evidence="8" id="KW-1185">Reference proteome</keyword>
<dbReference type="AlphaFoldDB" id="A0A2P5GUF0"/>
<evidence type="ECO:0000313" key="8">
    <source>
        <dbReference type="Proteomes" id="UP000237073"/>
    </source>
</evidence>
<reference evidence="8 9" key="1">
    <citation type="submission" date="2018-01" db="EMBL/GenBank/DDBJ databases">
        <title>Superficieibacter electus gen. nov., sp. nov., an extended-spectrum beta-lactamase possessing member of the Enterobacteriaceae family, isolated from intensive care unit surfaces.</title>
        <authorList>
            <person name="Potter R.F."/>
            <person name="D'Souza A.W."/>
        </authorList>
    </citation>
    <scope>NUCLEOTIDE SEQUENCE [LARGE SCALE GENOMIC DNA]</scope>
    <source>
        <strain evidence="7 9">BP-1</strain>
        <strain evidence="6 8">BP-2</strain>
    </source>
</reference>
<dbReference type="InterPro" id="IPR000914">
    <property type="entry name" value="SBP_5_dom"/>
</dbReference>
<dbReference type="InterPro" id="IPR006311">
    <property type="entry name" value="TAT_signal"/>
</dbReference>
<evidence type="ECO:0000256" key="4">
    <source>
        <dbReference type="SAM" id="Phobius"/>
    </source>
</evidence>
<dbReference type="EMBL" id="PQGD01000003">
    <property type="protein sequence ID" value="POP50176.1"/>
    <property type="molecule type" value="Genomic_DNA"/>
</dbReference>
<organism evidence="7 9">
    <name type="scientific">Superficieibacter electus</name>
    <dbReference type="NCBI Taxonomy" id="2022662"/>
    <lineage>
        <taxon>Bacteria</taxon>
        <taxon>Pseudomonadati</taxon>
        <taxon>Pseudomonadota</taxon>
        <taxon>Gammaproteobacteria</taxon>
        <taxon>Enterobacterales</taxon>
        <taxon>Enterobacteriaceae</taxon>
        <taxon>Superficieibacter</taxon>
    </lineage>
</organism>
<dbReference type="Gene3D" id="3.90.76.10">
    <property type="entry name" value="Dipeptide-binding Protein, Domain 1"/>
    <property type="match status" value="1"/>
</dbReference>
<evidence type="ECO:0000256" key="3">
    <source>
        <dbReference type="ARBA" id="ARBA00022729"/>
    </source>
</evidence>
<dbReference type="Gene3D" id="3.10.105.10">
    <property type="entry name" value="Dipeptide-binding Protein, Domain 3"/>
    <property type="match status" value="1"/>
</dbReference>
<evidence type="ECO:0000259" key="5">
    <source>
        <dbReference type="Pfam" id="PF00496"/>
    </source>
</evidence>
<keyword evidence="4" id="KW-1133">Transmembrane helix</keyword>
<evidence type="ECO:0000256" key="2">
    <source>
        <dbReference type="ARBA" id="ARBA00022448"/>
    </source>
</evidence>
<dbReference type="PANTHER" id="PTHR30290:SF9">
    <property type="entry name" value="OLIGOPEPTIDE-BINDING PROTEIN APPA"/>
    <property type="match status" value="1"/>
</dbReference>
<dbReference type="SUPFAM" id="SSF53850">
    <property type="entry name" value="Periplasmic binding protein-like II"/>
    <property type="match status" value="1"/>
</dbReference>
<dbReference type="CDD" id="cd08498">
    <property type="entry name" value="PBP2_NikA_DppA_OppA_like_2"/>
    <property type="match status" value="1"/>
</dbReference>
<dbReference type="PANTHER" id="PTHR30290">
    <property type="entry name" value="PERIPLASMIC BINDING COMPONENT OF ABC TRANSPORTER"/>
    <property type="match status" value="1"/>
</dbReference>
<dbReference type="GO" id="GO:0015833">
    <property type="term" value="P:peptide transport"/>
    <property type="evidence" value="ECO:0007669"/>
    <property type="project" value="TreeGrafter"/>
</dbReference>
<dbReference type="EMBL" id="PQGE01000002">
    <property type="protein sequence ID" value="POP47329.1"/>
    <property type="molecule type" value="Genomic_DNA"/>
</dbReference>
<dbReference type="GO" id="GO:1904680">
    <property type="term" value="F:peptide transmembrane transporter activity"/>
    <property type="evidence" value="ECO:0007669"/>
    <property type="project" value="TreeGrafter"/>
</dbReference>
<evidence type="ECO:0000313" key="6">
    <source>
        <dbReference type="EMBL" id="POP47329.1"/>
    </source>
</evidence>
<evidence type="ECO:0000256" key="1">
    <source>
        <dbReference type="ARBA" id="ARBA00005695"/>
    </source>
</evidence>
<dbReference type="OrthoDB" id="9801912at2"/>
<dbReference type="GO" id="GO:0030288">
    <property type="term" value="C:outer membrane-bounded periplasmic space"/>
    <property type="evidence" value="ECO:0007669"/>
    <property type="project" value="UniProtKB-ARBA"/>
</dbReference>
<keyword evidence="3" id="KW-0732">Signal</keyword>
<keyword evidence="2" id="KW-0813">Transport</keyword>
<comment type="similarity">
    <text evidence="1">Belongs to the bacterial solute-binding protein 5 family.</text>
</comment>
<dbReference type="GO" id="GO:0043190">
    <property type="term" value="C:ATP-binding cassette (ABC) transporter complex"/>
    <property type="evidence" value="ECO:0007669"/>
    <property type="project" value="InterPro"/>
</dbReference>
<name>A0A2P5GUF0_9ENTR</name>
<feature type="domain" description="Solute-binding protein family 5" evidence="5">
    <location>
        <begin position="115"/>
        <end position="484"/>
    </location>
</feature>